<comment type="caution">
    <text evidence="2">The sequence shown here is derived from an EMBL/GenBank/DDBJ whole genome shotgun (WGS) entry which is preliminary data.</text>
</comment>
<keyword evidence="3" id="KW-1185">Reference proteome</keyword>
<feature type="compositionally biased region" description="Low complexity" evidence="1">
    <location>
        <begin position="215"/>
        <end position="232"/>
    </location>
</feature>
<name>A0AAE0X255_9PEZI</name>
<organism evidence="2 3">
    <name type="scientific">Podospora appendiculata</name>
    <dbReference type="NCBI Taxonomy" id="314037"/>
    <lineage>
        <taxon>Eukaryota</taxon>
        <taxon>Fungi</taxon>
        <taxon>Dikarya</taxon>
        <taxon>Ascomycota</taxon>
        <taxon>Pezizomycotina</taxon>
        <taxon>Sordariomycetes</taxon>
        <taxon>Sordariomycetidae</taxon>
        <taxon>Sordariales</taxon>
        <taxon>Podosporaceae</taxon>
        <taxon>Podospora</taxon>
    </lineage>
</organism>
<evidence type="ECO:0000313" key="2">
    <source>
        <dbReference type="EMBL" id="KAK3682823.1"/>
    </source>
</evidence>
<reference evidence="2" key="1">
    <citation type="journal article" date="2023" name="Mol. Phylogenet. Evol.">
        <title>Genome-scale phylogeny and comparative genomics of the fungal order Sordariales.</title>
        <authorList>
            <person name="Hensen N."/>
            <person name="Bonometti L."/>
            <person name="Westerberg I."/>
            <person name="Brannstrom I.O."/>
            <person name="Guillou S."/>
            <person name="Cros-Aarteil S."/>
            <person name="Calhoun S."/>
            <person name="Haridas S."/>
            <person name="Kuo A."/>
            <person name="Mondo S."/>
            <person name="Pangilinan J."/>
            <person name="Riley R."/>
            <person name="LaButti K."/>
            <person name="Andreopoulos B."/>
            <person name="Lipzen A."/>
            <person name="Chen C."/>
            <person name="Yan M."/>
            <person name="Daum C."/>
            <person name="Ng V."/>
            <person name="Clum A."/>
            <person name="Steindorff A."/>
            <person name="Ohm R.A."/>
            <person name="Martin F."/>
            <person name="Silar P."/>
            <person name="Natvig D.O."/>
            <person name="Lalanne C."/>
            <person name="Gautier V."/>
            <person name="Ament-Velasquez S.L."/>
            <person name="Kruys A."/>
            <person name="Hutchinson M.I."/>
            <person name="Powell A.J."/>
            <person name="Barry K."/>
            <person name="Miller A.N."/>
            <person name="Grigoriev I.V."/>
            <person name="Debuchy R."/>
            <person name="Gladieux P."/>
            <person name="Hiltunen Thoren M."/>
            <person name="Johannesson H."/>
        </authorList>
    </citation>
    <scope>NUCLEOTIDE SEQUENCE</scope>
    <source>
        <strain evidence="2">CBS 314.62</strain>
    </source>
</reference>
<reference evidence="2" key="2">
    <citation type="submission" date="2023-06" db="EMBL/GenBank/DDBJ databases">
        <authorList>
            <consortium name="Lawrence Berkeley National Laboratory"/>
            <person name="Haridas S."/>
            <person name="Hensen N."/>
            <person name="Bonometti L."/>
            <person name="Westerberg I."/>
            <person name="Brannstrom I.O."/>
            <person name="Guillou S."/>
            <person name="Cros-Aarteil S."/>
            <person name="Calhoun S."/>
            <person name="Kuo A."/>
            <person name="Mondo S."/>
            <person name="Pangilinan J."/>
            <person name="Riley R."/>
            <person name="Labutti K."/>
            <person name="Andreopoulos B."/>
            <person name="Lipzen A."/>
            <person name="Chen C."/>
            <person name="Yanf M."/>
            <person name="Daum C."/>
            <person name="Ng V."/>
            <person name="Clum A."/>
            <person name="Steindorff A."/>
            <person name="Ohm R."/>
            <person name="Martin F."/>
            <person name="Silar P."/>
            <person name="Natvig D."/>
            <person name="Lalanne C."/>
            <person name="Gautier V."/>
            <person name="Ament-Velasquez S.L."/>
            <person name="Kruys A."/>
            <person name="Hutchinson M.I."/>
            <person name="Powell A.J."/>
            <person name="Barry K."/>
            <person name="Miller A.N."/>
            <person name="Grigoriev I.V."/>
            <person name="Debuchy R."/>
            <person name="Gladieux P."/>
            <person name="Thoren M.H."/>
            <person name="Johannesson H."/>
        </authorList>
    </citation>
    <scope>NUCLEOTIDE SEQUENCE</scope>
    <source>
        <strain evidence="2">CBS 314.62</strain>
    </source>
</reference>
<feature type="compositionally biased region" description="Polar residues" evidence="1">
    <location>
        <begin position="160"/>
        <end position="172"/>
    </location>
</feature>
<feature type="region of interest" description="Disordered" evidence="1">
    <location>
        <begin position="160"/>
        <end position="238"/>
    </location>
</feature>
<proteinExistence type="predicted"/>
<evidence type="ECO:0000256" key="1">
    <source>
        <dbReference type="SAM" id="MobiDB-lite"/>
    </source>
</evidence>
<protein>
    <submittedName>
        <fullName evidence="2">Uncharacterized protein</fullName>
    </submittedName>
</protein>
<accession>A0AAE0X255</accession>
<gene>
    <name evidence="2" type="ORF">B0T22DRAFT_295071</name>
</gene>
<dbReference type="Proteomes" id="UP001270362">
    <property type="component" value="Unassembled WGS sequence"/>
</dbReference>
<dbReference type="EMBL" id="JAULSO010000005">
    <property type="protein sequence ID" value="KAK3682823.1"/>
    <property type="molecule type" value="Genomic_DNA"/>
</dbReference>
<evidence type="ECO:0000313" key="3">
    <source>
        <dbReference type="Proteomes" id="UP001270362"/>
    </source>
</evidence>
<dbReference type="AlphaFoldDB" id="A0AAE0X255"/>
<sequence length="397" mass="43254">MEAKMSTDEADVQQQFAANVAEYAIREMKDRLERESQADDKPIKEAWDSILAIVNTFGNKKAKMFASLQQIVGPLLSPAQTEALQTELNQMAPPTFTAIVHQIKHPSPIPADGASPDTIPFNSPKIHSTAAFAVIDSPNDASPQIALNCSAGSPTTIASPTTANVPGNSDQSAKAAARDFKKPIGTAKRSRPGTQMVDPSAPGRKKTKTASPEVDIPSLSPTTTTTITRPPDLGMPTPRSPPFVALKNPDIDMWEVEGVDYIFPYPAFGNGWFVLRCGTGEYTAPYSFKTHPFEGSPTPANAHFIANVERCRSHSDIKLQKPGSDEILMSYGRRVSGDHELNQAWVDNSNSRIEAERQKQLTPKKTRRQELGVANRTSMDRVTSVIEVQNAGFSARR</sequence>